<dbReference type="EMBL" id="QGTR01000001">
    <property type="protein sequence ID" value="PWW04178.1"/>
    <property type="molecule type" value="Genomic_DNA"/>
</dbReference>
<proteinExistence type="predicted"/>
<dbReference type="RefSeq" id="WP_146215533.1">
    <property type="nucleotide sequence ID" value="NZ_QGTR01000001.1"/>
</dbReference>
<dbReference type="AlphaFoldDB" id="A0A317PRT4"/>
<reference evidence="1 2" key="1">
    <citation type="submission" date="2018-05" db="EMBL/GenBank/DDBJ databases">
        <title>Genomic Encyclopedia of Type Strains, Phase IV (KMG-IV): sequencing the most valuable type-strain genomes for metagenomic binning, comparative biology and taxonomic classification.</title>
        <authorList>
            <person name="Goeker M."/>
        </authorList>
    </citation>
    <scope>NUCLEOTIDE SEQUENCE [LARGE SCALE GENOMIC DNA]</scope>
    <source>
        <strain evidence="1 2">DSM 16791</strain>
    </source>
</reference>
<dbReference type="OrthoDB" id="7988204at2"/>
<dbReference type="Gene3D" id="3.40.50.2000">
    <property type="entry name" value="Glycogen Phosphorylase B"/>
    <property type="match status" value="1"/>
</dbReference>
<dbReference type="SUPFAM" id="SSF53756">
    <property type="entry name" value="UDP-Glycosyltransferase/glycogen phosphorylase"/>
    <property type="match status" value="1"/>
</dbReference>
<name>A0A317PRT4_9HYPH</name>
<protein>
    <submittedName>
        <fullName evidence="1">Glycosyltransferase involved in cell wall biosynthesis</fullName>
    </submittedName>
</protein>
<organism evidence="1 2">
    <name type="scientific">Hoeflea marina</name>
    <dbReference type="NCBI Taxonomy" id="274592"/>
    <lineage>
        <taxon>Bacteria</taxon>
        <taxon>Pseudomonadati</taxon>
        <taxon>Pseudomonadota</taxon>
        <taxon>Alphaproteobacteria</taxon>
        <taxon>Hyphomicrobiales</taxon>
        <taxon>Rhizobiaceae</taxon>
        <taxon>Hoeflea</taxon>
    </lineage>
</organism>
<keyword evidence="1" id="KW-0808">Transferase</keyword>
<evidence type="ECO:0000313" key="2">
    <source>
        <dbReference type="Proteomes" id="UP000246352"/>
    </source>
</evidence>
<evidence type="ECO:0000313" key="1">
    <source>
        <dbReference type="EMBL" id="PWW04178.1"/>
    </source>
</evidence>
<dbReference type="GO" id="GO:0016740">
    <property type="term" value="F:transferase activity"/>
    <property type="evidence" value="ECO:0007669"/>
    <property type="project" value="UniProtKB-KW"/>
</dbReference>
<comment type="caution">
    <text evidence="1">The sequence shown here is derived from an EMBL/GenBank/DDBJ whole genome shotgun (WGS) entry which is preliminary data.</text>
</comment>
<keyword evidence="2" id="KW-1185">Reference proteome</keyword>
<sequence length="336" mass="36743">MKTVFLVSAPETSHCGVGNYTAQLAAAFAGTGVEAVVEYLRPWSLQSILGIRRKYAGSQDVVFHVQYPSLHMGNSLSPALLPLLLPDVFVTLHEFRLFSLPRKLIFLSHAALARRIIFSSDQERDLFARWFPFSKDRLSVIPIGNNIVPLFPHVPCGSRLRLVYFGQIARGKGIEDFVATARRIRAADWPADISMIGALLEDHADIAALVRDAEAGLGVTLHLNLPSADVSRLLAEADVAYLPFPDGVTDKRGSAIACLAHGAGLLTTHTQITPAWLRAVSHSAESPDQAFDLLDRIRDGRLAAQPDSRRLAGEIAARGWHAIAGRHGELYRAPRK</sequence>
<dbReference type="Proteomes" id="UP000246352">
    <property type="component" value="Unassembled WGS sequence"/>
</dbReference>
<accession>A0A317PRT4</accession>
<gene>
    <name evidence="1" type="ORF">DFR52_101869</name>
</gene>